<organism evidence="2">
    <name type="scientific">viral metagenome</name>
    <dbReference type="NCBI Taxonomy" id="1070528"/>
    <lineage>
        <taxon>unclassified sequences</taxon>
        <taxon>metagenomes</taxon>
        <taxon>organismal metagenomes</taxon>
    </lineage>
</organism>
<accession>A0A6C0J801</accession>
<dbReference type="EMBL" id="MN740330">
    <property type="protein sequence ID" value="QHU00856.1"/>
    <property type="molecule type" value="Genomic_DNA"/>
</dbReference>
<dbReference type="AlphaFoldDB" id="A0A6C0J801"/>
<feature type="domain" description="GIY-YIG" evidence="1">
    <location>
        <begin position="1"/>
        <end position="41"/>
    </location>
</feature>
<name>A0A6C0J801_9ZZZZ</name>
<dbReference type="Gene3D" id="3.40.1440.10">
    <property type="entry name" value="GIY-YIG endonuclease"/>
    <property type="match status" value="1"/>
</dbReference>
<protein>
    <recommendedName>
        <fullName evidence="1">GIY-YIG domain-containing protein</fullName>
    </recommendedName>
</protein>
<sequence>MTGVYVILLNNNRRYAGMSYNVEKRVQEHLNCTNSQFTKLH</sequence>
<reference evidence="2" key="1">
    <citation type="journal article" date="2020" name="Nature">
        <title>Giant virus diversity and host interactions through global metagenomics.</title>
        <authorList>
            <person name="Schulz F."/>
            <person name="Roux S."/>
            <person name="Paez-Espino D."/>
            <person name="Jungbluth S."/>
            <person name="Walsh D.A."/>
            <person name="Denef V.J."/>
            <person name="McMahon K.D."/>
            <person name="Konstantinidis K.T."/>
            <person name="Eloe-Fadrosh E.A."/>
            <person name="Kyrpides N.C."/>
            <person name="Woyke T."/>
        </authorList>
    </citation>
    <scope>NUCLEOTIDE SEQUENCE</scope>
    <source>
        <strain evidence="2">GVMAG-M-3300025860-20</strain>
    </source>
</reference>
<proteinExistence type="predicted"/>
<dbReference type="Pfam" id="PF01541">
    <property type="entry name" value="GIY-YIG"/>
    <property type="match status" value="1"/>
</dbReference>
<evidence type="ECO:0000313" key="2">
    <source>
        <dbReference type="EMBL" id="QHU00856.1"/>
    </source>
</evidence>
<dbReference type="InterPro" id="IPR035901">
    <property type="entry name" value="GIY-YIG_endonuc_sf"/>
</dbReference>
<dbReference type="PROSITE" id="PS50164">
    <property type="entry name" value="GIY_YIG"/>
    <property type="match status" value="1"/>
</dbReference>
<dbReference type="InterPro" id="IPR000305">
    <property type="entry name" value="GIY-YIG_endonuc"/>
</dbReference>
<evidence type="ECO:0000259" key="1">
    <source>
        <dbReference type="PROSITE" id="PS50164"/>
    </source>
</evidence>
<dbReference type="SUPFAM" id="SSF82771">
    <property type="entry name" value="GIY-YIG endonuclease"/>
    <property type="match status" value="1"/>
</dbReference>